<evidence type="ECO:0000313" key="1">
    <source>
        <dbReference type="EMBL" id="MPN34966.1"/>
    </source>
</evidence>
<accession>A0A645H8X1</accession>
<sequence length="202" mass="23638">MGIFTSNTLEGPFMPQSKSFALFANQDKMNAYFARFLERPDETLVNFHVLLNEKSANGQPKTYLAPLKKADYDKHGTLRLKWWNGNDKLIGDECADFCDPCIITMQAKAGSLMILNDQEGKTYHIRLMEYGRIEIWQDDILMVYAERDLEEDMISGEMHVLLRNVMLEVYWKEWFMIYYTLSSPIIRAESVDELKYHDLNIV</sequence>
<reference evidence="1" key="1">
    <citation type="submission" date="2019-08" db="EMBL/GenBank/DDBJ databases">
        <authorList>
            <person name="Kucharzyk K."/>
            <person name="Murdoch R.W."/>
            <person name="Higgins S."/>
            <person name="Loffler F."/>
        </authorList>
    </citation>
    <scope>NUCLEOTIDE SEQUENCE</scope>
</reference>
<protein>
    <submittedName>
        <fullName evidence="1">Uncharacterized protein</fullName>
    </submittedName>
</protein>
<name>A0A645H8X1_9ZZZZ</name>
<comment type="caution">
    <text evidence="1">The sequence shown here is derived from an EMBL/GenBank/DDBJ whole genome shotgun (WGS) entry which is preliminary data.</text>
</comment>
<organism evidence="1">
    <name type="scientific">bioreactor metagenome</name>
    <dbReference type="NCBI Taxonomy" id="1076179"/>
    <lineage>
        <taxon>unclassified sequences</taxon>
        <taxon>metagenomes</taxon>
        <taxon>ecological metagenomes</taxon>
    </lineage>
</organism>
<proteinExistence type="predicted"/>
<gene>
    <name evidence="1" type="ORF">SDC9_182460</name>
</gene>
<dbReference type="EMBL" id="VSSQ01088277">
    <property type="protein sequence ID" value="MPN34966.1"/>
    <property type="molecule type" value="Genomic_DNA"/>
</dbReference>
<dbReference type="AlphaFoldDB" id="A0A645H8X1"/>